<keyword evidence="2" id="KW-0812">Transmembrane</keyword>
<evidence type="ECO:0000256" key="2">
    <source>
        <dbReference type="SAM" id="Phobius"/>
    </source>
</evidence>
<feature type="compositionally biased region" description="Basic and acidic residues" evidence="1">
    <location>
        <begin position="548"/>
        <end position="562"/>
    </location>
</feature>
<dbReference type="GeneID" id="89931644"/>
<dbReference type="PANTHER" id="PTHR35340:SF5">
    <property type="entry name" value="ASST-DOMAIN-CONTAINING PROTEIN"/>
    <property type="match status" value="1"/>
</dbReference>
<reference evidence="4 5" key="1">
    <citation type="submission" date="2023-08" db="EMBL/GenBank/DDBJ databases">
        <title>Black Yeasts Isolated from many extreme environments.</title>
        <authorList>
            <person name="Coleine C."/>
            <person name="Stajich J.E."/>
            <person name="Selbmann L."/>
        </authorList>
    </citation>
    <scope>NUCLEOTIDE SEQUENCE [LARGE SCALE GENOMIC DNA]</scope>
    <source>
        <strain evidence="4 5">CCFEE 5935</strain>
    </source>
</reference>
<feature type="signal peptide" evidence="3">
    <location>
        <begin position="1"/>
        <end position="25"/>
    </location>
</feature>
<feature type="region of interest" description="Disordered" evidence="1">
    <location>
        <begin position="512"/>
        <end position="562"/>
    </location>
</feature>
<dbReference type="PANTHER" id="PTHR35340">
    <property type="entry name" value="PQQ ENZYME REPEAT PROTEIN-RELATED"/>
    <property type="match status" value="1"/>
</dbReference>
<proteinExistence type="predicted"/>
<dbReference type="EMBL" id="JAVRRT010000022">
    <property type="protein sequence ID" value="KAK5163920.1"/>
    <property type="molecule type" value="Genomic_DNA"/>
</dbReference>
<evidence type="ECO:0000256" key="1">
    <source>
        <dbReference type="SAM" id="MobiDB-lite"/>
    </source>
</evidence>
<keyword evidence="5" id="KW-1185">Reference proteome</keyword>
<protein>
    <recommendedName>
        <fullName evidence="6">ASST-domain-containing protein</fullName>
    </recommendedName>
</protein>
<dbReference type="Proteomes" id="UP001337655">
    <property type="component" value="Unassembled WGS sequence"/>
</dbReference>
<evidence type="ECO:0008006" key="6">
    <source>
        <dbReference type="Google" id="ProtNLM"/>
    </source>
</evidence>
<organism evidence="4 5">
    <name type="scientific">Saxophila tyrrhenica</name>
    <dbReference type="NCBI Taxonomy" id="1690608"/>
    <lineage>
        <taxon>Eukaryota</taxon>
        <taxon>Fungi</taxon>
        <taxon>Dikarya</taxon>
        <taxon>Ascomycota</taxon>
        <taxon>Pezizomycotina</taxon>
        <taxon>Dothideomycetes</taxon>
        <taxon>Dothideomycetidae</taxon>
        <taxon>Mycosphaerellales</taxon>
        <taxon>Extremaceae</taxon>
        <taxon>Saxophila</taxon>
    </lineage>
</organism>
<evidence type="ECO:0000313" key="4">
    <source>
        <dbReference type="EMBL" id="KAK5163920.1"/>
    </source>
</evidence>
<dbReference type="RefSeq" id="XP_064654284.1">
    <property type="nucleotide sequence ID" value="XM_064807537.1"/>
</dbReference>
<keyword evidence="2" id="KW-0472">Membrane</keyword>
<gene>
    <name evidence="4" type="ORF">LTR77_010315</name>
</gene>
<feature type="chain" id="PRO_5043597525" description="ASST-domain-containing protein" evidence="3">
    <location>
        <begin position="26"/>
        <end position="670"/>
    </location>
</feature>
<keyword evidence="3" id="KW-0732">Signal</keyword>
<dbReference type="AlphaFoldDB" id="A0AAV9NW14"/>
<dbReference type="InterPro" id="IPR039535">
    <property type="entry name" value="ASST-like"/>
</dbReference>
<feature type="transmembrane region" description="Helical" evidence="2">
    <location>
        <begin position="573"/>
        <end position="595"/>
    </location>
</feature>
<comment type="caution">
    <text evidence="4">The sequence shown here is derived from an EMBL/GenBank/DDBJ whole genome shotgun (WGS) entry which is preliminary data.</text>
</comment>
<accession>A0AAV9NW14</accession>
<keyword evidence="2" id="KW-1133">Transmembrane helix</keyword>
<evidence type="ECO:0000313" key="5">
    <source>
        <dbReference type="Proteomes" id="UP001337655"/>
    </source>
</evidence>
<dbReference type="Pfam" id="PF14269">
    <property type="entry name" value="Arylsulfotran_2"/>
    <property type="match status" value="1"/>
</dbReference>
<dbReference type="InterPro" id="IPR053143">
    <property type="entry name" value="Arylsulfate_ST"/>
</dbReference>
<dbReference type="InterPro" id="IPR011047">
    <property type="entry name" value="Quinoprotein_ADH-like_sf"/>
</dbReference>
<dbReference type="SUPFAM" id="SSF50998">
    <property type="entry name" value="Quinoprotein alcohol dehydrogenase-like"/>
    <property type="match status" value="1"/>
</dbReference>
<evidence type="ECO:0000256" key="3">
    <source>
        <dbReference type="SAM" id="SignalP"/>
    </source>
</evidence>
<name>A0AAV9NW14_9PEZI</name>
<sequence length="670" mass="76035">MFQQRSSLLTTLFLSLWATLRICRADRPPYLHDDQYNEGERGRFVQQKYRTSDLEPPMFNMMTPFSGCDDGSYFFMSPRGNMPDATFYIMDHDGAMVWGPDHHYGEVYNFQVQKYKGEQVLVFWAGDDSIGGHGEGQYYMLNKHYEEIKIITGGNDIRADLHAFTITEDNHAIFTGYKVVQHDLTEVGRPADSYIWESLFQEIDIETGDVVFEWRASEHFPFLDSYVNPNKATRNDPWDFFHINMVEKDADGNYLVSTRYGRCVIYISGETKEILWTLGGKRNSFKDLSDGEATLFLGQHDAHWYKGHEYITMFDNRGDWFHKIEDHSKGHMIKVDLGKMTAELVASYVHPDNILSTSQGSMQVLPNEQILIGYGFNGAFTQFTWEGEMVCDAYFEPRKRMGSGDVQSYRDLKSNWTGIPLTTPAIAYEDETLYMSWLGTTKTRKWLIQDSDAADGLFETVQETPKKGFETEFDVPGGKRMRQYVRVIAVDEGGTQLSISPPVDLQDTSAIWKGEAPPPEQHHDDTSPSDSDSTEDHHHSSSSSEEEMSGHEHSSSEGHAHSHLRADLNDHTLLLALLFLAACFAAFLAAMVFGCRCLGFRRLRSEKDVLPMPTLRDDGPVRRFVEGVLAWVPGRKRSWREGYAGVPTTNGSGRGRGESLVGVGAEMEGR</sequence>